<evidence type="ECO:0000313" key="1">
    <source>
        <dbReference type="EMBL" id="BAN59688.1"/>
    </source>
</evidence>
<gene>
    <name evidence="1" type="primary">orf62</name>
</gene>
<dbReference type="OrthoDB" id="35748at10239"/>
<evidence type="ECO:0000313" key="2">
    <source>
        <dbReference type="Proteomes" id="UP000014701"/>
    </source>
</evidence>
<accession>S6ANW6</accession>
<dbReference type="GeneID" id="16511455"/>
<dbReference type="RefSeq" id="YP_008318456.1">
    <property type="nucleotide sequence ID" value="NC_021856.1"/>
</dbReference>
<dbReference type="KEGG" id="vg:16511455"/>
<reference evidence="1 2" key="1">
    <citation type="submission" date="2013-02" db="EMBL/GenBank/DDBJ databases">
        <title>phiNIT1 genome sequensing.</title>
        <authorList>
            <person name="Ozaki T."/>
            <person name="Kaneko J."/>
        </authorList>
    </citation>
    <scope>NUCLEOTIDE SEQUENCE [LARGE SCALE GENOMIC DNA]</scope>
    <source>
        <strain evidence="1">PhiNIT1</strain>
    </source>
</reference>
<name>S6ANW6_9CAUD</name>
<sequence length="62" mass="7048">MELDLKWSCPCGKENITTLDHLKRIGPSHTGTRCPACGKKKMVSIKIEVEDYSEWMSKNLIP</sequence>
<dbReference type="Proteomes" id="UP000014701">
    <property type="component" value="Segment"/>
</dbReference>
<organism evidence="1 2">
    <name type="scientific">Bacillus phage phiNIT1</name>
    <dbReference type="NCBI Taxonomy" id="207656"/>
    <lineage>
        <taxon>Viruses</taxon>
        <taxon>Duplodnaviria</taxon>
        <taxon>Heunggongvirae</taxon>
        <taxon>Uroviricota</taxon>
        <taxon>Caudoviricetes</taxon>
        <taxon>Herelleviridae</taxon>
        <taxon>Bastillevirinae</taxon>
        <taxon>Nitunavirus</taxon>
        <taxon>Nitunavirus NIT1</taxon>
    </lineage>
</organism>
<protein>
    <submittedName>
        <fullName evidence="1">Uncharacterized protein</fullName>
    </submittedName>
</protein>
<proteinExistence type="predicted"/>
<keyword evidence="2" id="KW-1185">Reference proteome</keyword>
<dbReference type="EMBL" id="AP013029">
    <property type="protein sequence ID" value="BAN59688.1"/>
    <property type="molecule type" value="Genomic_DNA"/>
</dbReference>